<feature type="compositionally biased region" description="Low complexity" evidence="1">
    <location>
        <begin position="144"/>
        <end position="168"/>
    </location>
</feature>
<dbReference type="Proteomes" id="UP000515154">
    <property type="component" value="Linkage group LG24"/>
</dbReference>
<feature type="region of interest" description="Disordered" evidence="1">
    <location>
        <begin position="46"/>
        <end position="119"/>
    </location>
</feature>
<dbReference type="GO" id="GO:0071816">
    <property type="term" value="P:tail-anchored membrane protein insertion into ER membrane"/>
    <property type="evidence" value="ECO:0007669"/>
    <property type="project" value="TreeGrafter"/>
</dbReference>
<dbReference type="PANTHER" id="PTHR15026:SF0">
    <property type="entry name" value="GUIDED ENTRY OF TAIL-ANCHORED PROTEINS FACTOR CAMLG"/>
    <property type="match status" value="1"/>
</dbReference>
<evidence type="ECO:0000313" key="3">
    <source>
        <dbReference type="Proteomes" id="UP000515154"/>
    </source>
</evidence>
<keyword evidence="2" id="KW-0472">Membrane</keyword>
<keyword evidence="2" id="KW-0812">Transmembrane</keyword>
<keyword evidence="2" id="KW-1133">Transmembrane helix</keyword>
<feature type="region of interest" description="Disordered" evidence="1">
    <location>
        <begin position="132"/>
        <end position="169"/>
    </location>
</feature>
<gene>
    <name evidence="4" type="primary">LOC115223943</name>
</gene>
<organism evidence="3 4">
    <name type="scientific">Octopus sinensis</name>
    <name type="common">East Asian common octopus</name>
    <dbReference type="NCBI Taxonomy" id="2607531"/>
    <lineage>
        <taxon>Eukaryota</taxon>
        <taxon>Metazoa</taxon>
        <taxon>Spiralia</taxon>
        <taxon>Lophotrochozoa</taxon>
        <taxon>Mollusca</taxon>
        <taxon>Cephalopoda</taxon>
        <taxon>Coleoidea</taxon>
        <taxon>Octopodiformes</taxon>
        <taxon>Octopoda</taxon>
        <taxon>Incirrata</taxon>
        <taxon>Octopodidae</taxon>
        <taxon>Octopus</taxon>
    </lineage>
</organism>
<dbReference type="RefSeq" id="XP_029650549.2">
    <property type="nucleotide sequence ID" value="XM_029794689.2"/>
</dbReference>
<reference evidence="4" key="1">
    <citation type="submission" date="2025-08" db="UniProtKB">
        <authorList>
            <consortium name="RefSeq"/>
        </authorList>
    </citation>
    <scope>IDENTIFICATION</scope>
</reference>
<dbReference type="KEGG" id="osn:115223943"/>
<evidence type="ECO:0000313" key="4">
    <source>
        <dbReference type="RefSeq" id="XP_029650549.2"/>
    </source>
</evidence>
<sequence>MFYAMTKYATKPSSKIETMAGSVEEARRVRRQRLLRFSEERFKKILQSDNDFDNNSDTGELSQSPLQAEDDSNADPSECQSAEDIGIGLRHRTEGTSSRSVSKELTPEASLPKTEKTYTHKTVKTNDAFAESKFPGITSGGSATGSQRGTSSPSSSNTTSATSSAYGGNRFPPGNASKATLSLLHFDFARLVSCMILAFITRKILNSSWSLFFAESIIVPFTLLQFGFYTFLPRFCKAVVLPKRGSLIDSGLALCGVDRSFIDTYQRLIAYTTSIAEDFAVYMFTFFLVDSIIG</sequence>
<accession>A0A6P7TGI8</accession>
<dbReference type="AlphaFoldDB" id="A0A6P7TGI8"/>
<feature type="compositionally biased region" description="Polar residues" evidence="1">
    <location>
        <begin position="47"/>
        <end position="66"/>
    </location>
</feature>
<dbReference type="PANTHER" id="PTHR15026">
    <property type="entry name" value="CALCIUM-SIGNAL MODULATING CYCLOPHILIN LIGAND CAML"/>
    <property type="match status" value="1"/>
</dbReference>
<protein>
    <submittedName>
        <fullName evidence="4">Uncharacterized protein LOC115223943 isoform X1</fullName>
    </submittedName>
</protein>
<keyword evidence="3" id="KW-1185">Reference proteome</keyword>
<dbReference type="InterPro" id="IPR016719">
    <property type="entry name" value="CAMLG"/>
</dbReference>
<proteinExistence type="predicted"/>
<dbReference type="GO" id="GO:0043529">
    <property type="term" value="C:GET complex"/>
    <property type="evidence" value="ECO:0007669"/>
    <property type="project" value="TreeGrafter"/>
</dbReference>
<evidence type="ECO:0000256" key="2">
    <source>
        <dbReference type="SAM" id="Phobius"/>
    </source>
</evidence>
<feature type="transmembrane region" description="Helical" evidence="2">
    <location>
        <begin position="212"/>
        <end position="232"/>
    </location>
</feature>
<evidence type="ECO:0000256" key="1">
    <source>
        <dbReference type="SAM" id="MobiDB-lite"/>
    </source>
</evidence>
<name>A0A6P7TGI8_9MOLL</name>